<dbReference type="InterPro" id="IPR051554">
    <property type="entry name" value="Acetyltransferase_Eis"/>
</dbReference>
<dbReference type="SUPFAM" id="SSF55718">
    <property type="entry name" value="SCP-like"/>
    <property type="match status" value="1"/>
</dbReference>
<evidence type="ECO:0000313" key="2">
    <source>
        <dbReference type="EMBL" id="MBB3110660.1"/>
    </source>
</evidence>
<feature type="domain" description="N-acetyltransferase" evidence="1">
    <location>
        <begin position="1"/>
        <end position="153"/>
    </location>
</feature>
<dbReference type="PANTHER" id="PTHR37817:SF1">
    <property type="entry name" value="N-ACETYLTRANSFERASE EIS"/>
    <property type="match status" value="1"/>
</dbReference>
<dbReference type="SUPFAM" id="SSF55729">
    <property type="entry name" value="Acyl-CoA N-acyltransferases (Nat)"/>
    <property type="match status" value="1"/>
</dbReference>
<accession>A0A7W5AXL9</accession>
<sequence length="392" mass="44693">MLIRQLTLDDYDQHMDLAQYAFQFSMTPEEQATRKEKFTPGRSWGAFVEDKLAAKLTILPFELYLYGRKLRMGGLASVSTWPEERRQGYVKELLQHSLAVMKEAGQTVSCLAPFSFPFYRKYGWELYVEYKKYTIETAQLPPRAAYEGRVERTDGDLSQLAPVYEAYAARYNGTLIRDEAWWTESVFRRKPRYTAVYSNADGEPRGYILYDIGDRKLTVHEMVYLEESGREALWTFIANHDSMIDKVEIEVPMDDNLPYLLPNPRVKQEIFPYFMARIVDAPAFVSQLALNPAGDGPSQVTVQITDPFAPWNEGAWTLRVDEEGRAALLPGGAAEDGTTELGCTIQALTAMLMGYARPLRLYGYGQLAGSVAAAQRVEQWIPNRQTNLLDFF</sequence>
<dbReference type="Pfam" id="PF13530">
    <property type="entry name" value="SCP2_2"/>
    <property type="match status" value="1"/>
</dbReference>
<dbReference type="Pfam" id="PF13527">
    <property type="entry name" value="Acetyltransf_9"/>
    <property type="match status" value="1"/>
</dbReference>
<keyword evidence="2" id="KW-0808">Transferase</keyword>
<gene>
    <name evidence="2" type="ORF">FHS18_002727</name>
</gene>
<dbReference type="PANTHER" id="PTHR37817">
    <property type="entry name" value="N-ACETYLTRANSFERASE EIS"/>
    <property type="match status" value="1"/>
</dbReference>
<organism evidence="2 3">
    <name type="scientific">Paenibacillus phyllosphaerae</name>
    <dbReference type="NCBI Taxonomy" id="274593"/>
    <lineage>
        <taxon>Bacteria</taxon>
        <taxon>Bacillati</taxon>
        <taxon>Bacillota</taxon>
        <taxon>Bacilli</taxon>
        <taxon>Bacillales</taxon>
        <taxon>Paenibacillaceae</taxon>
        <taxon>Paenibacillus</taxon>
    </lineage>
</organism>
<dbReference type="GO" id="GO:0030649">
    <property type="term" value="P:aminoglycoside antibiotic catabolic process"/>
    <property type="evidence" value="ECO:0007669"/>
    <property type="project" value="TreeGrafter"/>
</dbReference>
<comment type="caution">
    <text evidence="2">The sequence shown here is derived from an EMBL/GenBank/DDBJ whole genome shotgun (WGS) entry which is preliminary data.</text>
</comment>
<dbReference type="EMBL" id="JACHXK010000005">
    <property type="protein sequence ID" value="MBB3110660.1"/>
    <property type="molecule type" value="Genomic_DNA"/>
</dbReference>
<dbReference type="Gene3D" id="3.40.630.30">
    <property type="match status" value="2"/>
</dbReference>
<dbReference type="InterPro" id="IPR041380">
    <property type="entry name" value="Acetyltransf_17"/>
</dbReference>
<dbReference type="AlphaFoldDB" id="A0A7W5AXL9"/>
<dbReference type="GO" id="GO:0034069">
    <property type="term" value="F:aminoglycoside N-acetyltransferase activity"/>
    <property type="evidence" value="ECO:0007669"/>
    <property type="project" value="TreeGrafter"/>
</dbReference>
<protein>
    <submittedName>
        <fullName evidence="2">Putative acetyltransferase</fullName>
    </submittedName>
</protein>
<dbReference type="RefSeq" id="WP_183600562.1">
    <property type="nucleotide sequence ID" value="NZ_JACHXK010000005.1"/>
</dbReference>
<dbReference type="InterPro" id="IPR016181">
    <property type="entry name" value="Acyl_CoA_acyltransferase"/>
</dbReference>
<dbReference type="InterPro" id="IPR036527">
    <property type="entry name" value="SCP2_sterol-bd_dom_sf"/>
</dbReference>
<dbReference type="CDD" id="cd04301">
    <property type="entry name" value="NAT_SF"/>
    <property type="match status" value="1"/>
</dbReference>
<dbReference type="Proteomes" id="UP000570361">
    <property type="component" value="Unassembled WGS sequence"/>
</dbReference>
<dbReference type="PROSITE" id="PS51186">
    <property type="entry name" value="GNAT"/>
    <property type="match status" value="1"/>
</dbReference>
<reference evidence="2 3" key="1">
    <citation type="submission" date="2020-08" db="EMBL/GenBank/DDBJ databases">
        <title>Genomic Encyclopedia of Type Strains, Phase III (KMG-III): the genomes of soil and plant-associated and newly described type strains.</title>
        <authorList>
            <person name="Whitman W."/>
        </authorList>
    </citation>
    <scope>NUCLEOTIDE SEQUENCE [LARGE SCALE GENOMIC DNA]</scope>
    <source>
        <strain evidence="2 3">CECT 5862</strain>
    </source>
</reference>
<dbReference type="Gene3D" id="3.30.1050.10">
    <property type="entry name" value="SCP2 sterol-binding domain"/>
    <property type="match status" value="1"/>
</dbReference>
<dbReference type="InterPro" id="IPR000182">
    <property type="entry name" value="GNAT_dom"/>
</dbReference>
<dbReference type="InterPro" id="IPR025559">
    <property type="entry name" value="Eis_dom"/>
</dbReference>
<keyword evidence="3" id="KW-1185">Reference proteome</keyword>
<proteinExistence type="predicted"/>
<name>A0A7W5AXL9_9BACL</name>
<evidence type="ECO:0000259" key="1">
    <source>
        <dbReference type="PROSITE" id="PS51186"/>
    </source>
</evidence>
<dbReference type="Pfam" id="PF17668">
    <property type="entry name" value="Acetyltransf_17"/>
    <property type="match status" value="1"/>
</dbReference>
<evidence type="ECO:0000313" key="3">
    <source>
        <dbReference type="Proteomes" id="UP000570361"/>
    </source>
</evidence>